<keyword evidence="1" id="KW-0472">Membrane</keyword>
<name>A0A1Y2EQ49_PROLT</name>
<dbReference type="AlphaFoldDB" id="A0A1Y2EQ49"/>
<dbReference type="EMBL" id="MCFI01000033">
    <property type="protein sequence ID" value="ORY73668.1"/>
    <property type="molecule type" value="Genomic_DNA"/>
</dbReference>
<feature type="transmembrane region" description="Helical" evidence="1">
    <location>
        <begin position="6"/>
        <end position="26"/>
    </location>
</feature>
<evidence type="ECO:0000313" key="2">
    <source>
        <dbReference type="EMBL" id="ORY73668.1"/>
    </source>
</evidence>
<dbReference type="RefSeq" id="XP_040721848.1">
    <property type="nucleotide sequence ID" value="XM_040871690.1"/>
</dbReference>
<evidence type="ECO:0000313" key="3">
    <source>
        <dbReference type="Proteomes" id="UP000193685"/>
    </source>
</evidence>
<dbReference type="Proteomes" id="UP000193685">
    <property type="component" value="Unassembled WGS sequence"/>
</dbReference>
<sequence>MSVLQVFGSMAIISITLPSWTLLLLLNYDLFAKVSVATGLPTAGACQAWWLESEEPSTDPSTASDECPFVLKSRVKNEYLPRSVVGETVVKHTDYADCYFVNINEKCPHGPKSDHDGNYFSIKIKEQLASFGYFCPRAIKTN</sequence>
<reference evidence="2 3" key="1">
    <citation type="submission" date="2016-07" db="EMBL/GenBank/DDBJ databases">
        <title>Pervasive Adenine N6-methylation of Active Genes in Fungi.</title>
        <authorList>
            <consortium name="DOE Joint Genome Institute"/>
            <person name="Mondo S.J."/>
            <person name="Dannebaum R.O."/>
            <person name="Kuo R.C."/>
            <person name="Labutti K."/>
            <person name="Haridas S."/>
            <person name="Kuo A."/>
            <person name="Salamov A."/>
            <person name="Ahrendt S.R."/>
            <person name="Lipzen A."/>
            <person name="Sullivan W."/>
            <person name="Andreopoulos W.B."/>
            <person name="Clum A."/>
            <person name="Lindquist E."/>
            <person name="Daum C."/>
            <person name="Ramamoorthy G.K."/>
            <person name="Gryganskyi A."/>
            <person name="Culley D."/>
            <person name="Magnuson J.K."/>
            <person name="James T.Y."/>
            <person name="O'Malley M.A."/>
            <person name="Stajich J.E."/>
            <person name="Spatafora J.W."/>
            <person name="Visel A."/>
            <person name="Grigoriev I.V."/>
        </authorList>
    </citation>
    <scope>NUCLEOTIDE SEQUENCE [LARGE SCALE GENOMIC DNA]</scope>
    <source>
        <strain evidence="2 3">12-1054</strain>
    </source>
</reference>
<gene>
    <name evidence="2" type="ORF">BCR37DRAFT_395929</name>
</gene>
<protein>
    <submittedName>
        <fullName evidence="2">Uncharacterized protein</fullName>
    </submittedName>
</protein>
<accession>A0A1Y2EQ49</accession>
<comment type="caution">
    <text evidence="2">The sequence shown here is derived from an EMBL/GenBank/DDBJ whole genome shotgun (WGS) entry which is preliminary data.</text>
</comment>
<dbReference type="GeneID" id="63788289"/>
<keyword evidence="1" id="KW-0812">Transmembrane</keyword>
<proteinExistence type="predicted"/>
<keyword evidence="1" id="KW-1133">Transmembrane helix</keyword>
<evidence type="ECO:0000256" key="1">
    <source>
        <dbReference type="SAM" id="Phobius"/>
    </source>
</evidence>
<organism evidence="2 3">
    <name type="scientific">Protomyces lactucae-debilis</name>
    <dbReference type="NCBI Taxonomy" id="2754530"/>
    <lineage>
        <taxon>Eukaryota</taxon>
        <taxon>Fungi</taxon>
        <taxon>Dikarya</taxon>
        <taxon>Ascomycota</taxon>
        <taxon>Taphrinomycotina</taxon>
        <taxon>Taphrinomycetes</taxon>
        <taxon>Taphrinales</taxon>
        <taxon>Protomycetaceae</taxon>
        <taxon>Protomyces</taxon>
    </lineage>
</organism>
<keyword evidence="3" id="KW-1185">Reference proteome</keyword>